<dbReference type="PATRIC" id="fig|1348657.5.peg.3584"/>
<gene>
    <name evidence="2" type="ORF">M622_07765</name>
</gene>
<feature type="transmembrane region" description="Helical" evidence="1">
    <location>
        <begin position="167"/>
        <end position="190"/>
    </location>
</feature>
<dbReference type="Proteomes" id="UP000015455">
    <property type="component" value="Unassembled WGS sequence"/>
</dbReference>
<keyword evidence="3" id="KW-1185">Reference proteome</keyword>
<feature type="transmembrane region" description="Helical" evidence="1">
    <location>
        <begin position="104"/>
        <end position="125"/>
    </location>
</feature>
<evidence type="ECO:0000313" key="3">
    <source>
        <dbReference type="Proteomes" id="UP000015455"/>
    </source>
</evidence>
<dbReference type="Pfam" id="PF03988">
    <property type="entry name" value="DUF347"/>
    <property type="match status" value="4"/>
</dbReference>
<dbReference type="eggNOG" id="COG4705">
    <property type="taxonomic scope" value="Bacteria"/>
</dbReference>
<evidence type="ECO:0000313" key="2">
    <source>
        <dbReference type="EMBL" id="EPZ13860.1"/>
    </source>
</evidence>
<keyword evidence="1" id="KW-0812">Transmembrane</keyword>
<keyword evidence="1" id="KW-0472">Membrane</keyword>
<accession>S9Z9D6</accession>
<feature type="transmembrane region" description="Helical" evidence="1">
    <location>
        <begin position="73"/>
        <end position="92"/>
    </location>
</feature>
<dbReference type="InterPro" id="IPR007136">
    <property type="entry name" value="DUF347"/>
</dbReference>
<proteinExistence type="predicted"/>
<reference evidence="2 3" key="1">
    <citation type="submission" date="2013-06" db="EMBL/GenBank/DDBJ databases">
        <title>Draft genome sequence of Thauera terpenica.</title>
        <authorList>
            <person name="Liu B."/>
            <person name="Frostegard A.H."/>
            <person name="Shapleigh J.P."/>
        </authorList>
    </citation>
    <scope>NUCLEOTIDE SEQUENCE [LARGE SCALE GENOMIC DNA]</scope>
    <source>
        <strain evidence="2 3">58Eu</strain>
    </source>
</reference>
<feature type="transmembrane region" description="Helical" evidence="1">
    <location>
        <begin position="21"/>
        <end position="41"/>
    </location>
</feature>
<evidence type="ECO:0008006" key="4">
    <source>
        <dbReference type="Google" id="ProtNLM"/>
    </source>
</evidence>
<dbReference type="STRING" id="1348657.M622_07765"/>
<feature type="transmembrane region" description="Helical" evidence="1">
    <location>
        <begin position="47"/>
        <end position="66"/>
    </location>
</feature>
<comment type="caution">
    <text evidence="2">The sequence shown here is derived from an EMBL/GenBank/DDBJ whole genome shotgun (WGS) entry which is preliminary data.</text>
</comment>
<feature type="transmembrane region" description="Helical" evidence="1">
    <location>
        <begin position="197"/>
        <end position="213"/>
    </location>
</feature>
<feature type="transmembrane region" description="Helical" evidence="1">
    <location>
        <begin position="141"/>
        <end position="161"/>
    </location>
</feature>
<dbReference type="EMBL" id="ATJV01000114">
    <property type="protein sequence ID" value="EPZ13860.1"/>
    <property type="molecule type" value="Genomic_DNA"/>
</dbReference>
<name>S9Z9D6_9RHOO</name>
<organism evidence="2 3">
    <name type="scientific">Thauera terpenica 58Eu</name>
    <dbReference type="NCBI Taxonomy" id="1348657"/>
    <lineage>
        <taxon>Bacteria</taxon>
        <taxon>Pseudomonadati</taxon>
        <taxon>Pseudomonadota</taxon>
        <taxon>Betaproteobacteria</taxon>
        <taxon>Rhodocyclales</taxon>
        <taxon>Zoogloeaceae</taxon>
        <taxon>Thauera</taxon>
    </lineage>
</organism>
<evidence type="ECO:0000256" key="1">
    <source>
        <dbReference type="SAM" id="Phobius"/>
    </source>
</evidence>
<sequence>MNALSREDAHRMLNKVPEVTLFFWIIKIMATTVGETAADFLNVNLNFGLTGTSAVMGGLLLVALLAQLRSRKYIPSIYWVAVVLISVFGTLVTDNMVDNFGVSLNTTTALFSVALLATFGLWYASEKTLSIHTIFTTRRELFYWAAILFTFALGTAAGDLAAEGLQLGYTVSALMFGAMIGAVTIGYYVLRLNAVPAFWIAYILTRPFGASFGDLLSQPVANGGLGLGTVVTSAIFLLTILGLVAYLTATERRVAGGA</sequence>
<protein>
    <recommendedName>
        <fullName evidence="4">Membrane-anchored protein</fullName>
    </recommendedName>
</protein>
<dbReference type="OrthoDB" id="9794709at2"/>
<dbReference type="AlphaFoldDB" id="S9Z9D6"/>
<feature type="transmembrane region" description="Helical" evidence="1">
    <location>
        <begin position="225"/>
        <end position="249"/>
    </location>
</feature>
<keyword evidence="1" id="KW-1133">Transmembrane helix</keyword>